<protein>
    <submittedName>
        <fullName evidence="7">Putative threonine efflux protein</fullName>
    </submittedName>
</protein>
<organism evidence="7 8">
    <name type="scientific">Desulfosporosinus orientis (strain ATCC 19365 / DSM 765 / NCIMB 8382 / VKM B-1628 / Singapore I)</name>
    <name type="common">Desulfotomaculum orientis</name>
    <dbReference type="NCBI Taxonomy" id="768706"/>
    <lineage>
        <taxon>Bacteria</taxon>
        <taxon>Bacillati</taxon>
        <taxon>Bacillota</taxon>
        <taxon>Clostridia</taxon>
        <taxon>Eubacteriales</taxon>
        <taxon>Desulfitobacteriaceae</taxon>
        <taxon>Desulfosporosinus</taxon>
    </lineage>
</organism>
<dbReference type="PANTHER" id="PTHR38825:SF1">
    <property type="entry name" value="TRANSPORTER, LYSE FAMILY"/>
    <property type="match status" value="1"/>
</dbReference>
<dbReference type="PANTHER" id="PTHR38825">
    <property type="entry name" value="LYSINE EXPORTER PROTEIN (LYSE/YGGA)"/>
    <property type="match status" value="1"/>
</dbReference>
<feature type="transmembrane region" description="Helical" evidence="6">
    <location>
        <begin position="6"/>
        <end position="27"/>
    </location>
</feature>
<reference evidence="7 8" key="2">
    <citation type="journal article" date="2012" name="J. Bacteriol.">
        <title>Complete genome sequences of Desulfosporosinus orientis DSM765T, Desulfosporosinus youngiae DSM17734T, Desulfosporosinus meridiei DSM13257T, and Desulfosporosinus acidiphilus DSM22704T.</title>
        <authorList>
            <person name="Pester M."/>
            <person name="Brambilla E."/>
            <person name="Alazard D."/>
            <person name="Rattei T."/>
            <person name="Weinmaier T."/>
            <person name="Han J."/>
            <person name="Lucas S."/>
            <person name="Lapidus A."/>
            <person name="Cheng J.F."/>
            <person name="Goodwin L."/>
            <person name="Pitluck S."/>
            <person name="Peters L."/>
            <person name="Ovchinnikova G."/>
            <person name="Teshima H."/>
            <person name="Detter J.C."/>
            <person name="Han C.S."/>
            <person name="Tapia R."/>
            <person name="Land M.L."/>
            <person name="Hauser L."/>
            <person name="Kyrpides N.C."/>
            <person name="Ivanova N.N."/>
            <person name="Pagani I."/>
            <person name="Huntmann M."/>
            <person name="Wei C.L."/>
            <person name="Davenport K.W."/>
            <person name="Daligault H."/>
            <person name="Chain P.S."/>
            <person name="Chen A."/>
            <person name="Mavromatis K."/>
            <person name="Markowitz V."/>
            <person name="Szeto E."/>
            <person name="Mikhailova N."/>
            <person name="Pati A."/>
            <person name="Wagner M."/>
            <person name="Woyke T."/>
            <person name="Ollivier B."/>
            <person name="Klenk H.P."/>
            <person name="Spring S."/>
            <person name="Loy A."/>
        </authorList>
    </citation>
    <scope>NUCLEOTIDE SEQUENCE [LARGE SCALE GENOMIC DNA]</scope>
    <source>
        <strain evidence="8">ATCC 19365 / DSM 765 / NCIMB 8382 / VKM B-1628</strain>
    </source>
</reference>
<dbReference type="RefSeq" id="WP_014184831.1">
    <property type="nucleotide sequence ID" value="NC_016584.1"/>
</dbReference>
<accession>G7WFD7</accession>
<evidence type="ECO:0000313" key="7">
    <source>
        <dbReference type="EMBL" id="AET68023.1"/>
    </source>
</evidence>
<dbReference type="Pfam" id="PF01810">
    <property type="entry name" value="LysE"/>
    <property type="match status" value="1"/>
</dbReference>
<dbReference type="PATRIC" id="fig|768706.3.peg.2467"/>
<evidence type="ECO:0000256" key="5">
    <source>
        <dbReference type="ARBA" id="ARBA00023136"/>
    </source>
</evidence>
<dbReference type="eggNOG" id="COG1280">
    <property type="taxonomic scope" value="Bacteria"/>
</dbReference>
<proteinExistence type="predicted"/>
<gene>
    <name evidence="7" type="ordered locus">Desor_2454</name>
</gene>
<evidence type="ECO:0000256" key="3">
    <source>
        <dbReference type="ARBA" id="ARBA00022692"/>
    </source>
</evidence>
<dbReference type="KEGG" id="dor:Desor_2454"/>
<dbReference type="AlphaFoldDB" id="G7WFD7"/>
<dbReference type="Proteomes" id="UP000006346">
    <property type="component" value="Chromosome"/>
</dbReference>
<feature type="transmembrane region" description="Helical" evidence="6">
    <location>
        <begin position="183"/>
        <end position="203"/>
    </location>
</feature>
<dbReference type="InterPro" id="IPR001123">
    <property type="entry name" value="LeuE-type"/>
</dbReference>
<evidence type="ECO:0000313" key="8">
    <source>
        <dbReference type="Proteomes" id="UP000006346"/>
    </source>
</evidence>
<keyword evidence="2" id="KW-1003">Cell membrane</keyword>
<evidence type="ECO:0000256" key="2">
    <source>
        <dbReference type="ARBA" id="ARBA00022475"/>
    </source>
</evidence>
<comment type="subcellular location">
    <subcellularLocation>
        <location evidence="1">Cell membrane</location>
        <topology evidence="1">Multi-pass membrane protein</topology>
    </subcellularLocation>
</comment>
<sequence length="230" mass="25026">MIAIFLQSVLIGYSGAMMPGPMFTYTVDRSIRHGVKTGLIVSLGHSLLDLILVIIIFLGAGKYLSTDMARAIIGLVGGVVLEFLGFGMIKDVYLNKISLDTKDSKSGKQGNMFLAGAVLSASNPYFIIWWSAVGLALIMNAYYTLGIMGIGVFYIGHILADISWFTFVAALVSKTRRLINIKVYKVIIVVLAVCLIAFGVSFFASSIRYISQFFQFQAPLLLLGGTIRSV</sequence>
<keyword evidence="8" id="KW-1185">Reference proteome</keyword>
<name>G7WFD7_DESOD</name>
<reference evidence="8" key="1">
    <citation type="submission" date="2011-11" db="EMBL/GenBank/DDBJ databases">
        <title>Complete sequence of Desulfosporosinus orientis DSM 765.</title>
        <authorList>
            <person name="Lucas S."/>
            <person name="Han J."/>
            <person name="Lapidus A."/>
            <person name="Cheng J.-F."/>
            <person name="Goodwin L."/>
            <person name="Pitluck S."/>
            <person name="Peters L."/>
            <person name="Ovchinnikova G."/>
            <person name="Teshima H."/>
            <person name="Detter J.C."/>
            <person name="Han C."/>
            <person name="Tapia R."/>
            <person name="Land M."/>
            <person name="Hauser L."/>
            <person name="Kyrpides N."/>
            <person name="Ivanova N."/>
            <person name="Pagani I."/>
            <person name="Pester M."/>
            <person name="Spring S."/>
            <person name="Ollivier B."/>
            <person name="Rattei T."/>
            <person name="Klenk H.-P."/>
            <person name="Wagner M."/>
            <person name="Loy A."/>
            <person name="Woyke T."/>
        </authorList>
    </citation>
    <scope>NUCLEOTIDE SEQUENCE [LARGE SCALE GENOMIC DNA]</scope>
    <source>
        <strain evidence="8">ATCC 19365 / DSM 765 / NCIMB 8382 / VKM B-1628</strain>
    </source>
</reference>
<feature type="transmembrane region" description="Helical" evidence="6">
    <location>
        <begin position="71"/>
        <end position="89"/>
    </location>
</feature>
<feature type="transmembrane region" description="Helical" evidence="6">
    <location>
        <begin position="39"/>
        <end position="59"/>
    </location>
</feature>
<evidence type="ECO:0000256" key="6">
    <source>
        <dbReference type="SAM" id="Phobius"/>
    </source>
</evidence>
<dbReference type="EMBL" id="CP003108">
    <property type="protein sequence ID" value="AET68023.1"/>
    <property type="molecule type" value="Genomic_DNA"/>
</dbReference>
<dbReference type="GO" id="GO:0005886">
    <property type="term" value="C:plasma membrane"/>
    <property type="evidence" value="ECO:0007669"/>
    <property type="project" value="UniProtKB-SubCell"/>
</dbReference>
<keyword evidence="3 6" id="KW-0812">Transmembrane</keyword>
<feature type="transmembrane region" description="Helical" evidence="6">
    <location>
        <begin position="142"/>
        <end position="171"/>
    </location>
</feature>
<keyword evidence="5 6" id="KW-0472">Membrane</keyword>
<feature type="transmembrane region" description="Helical" evidence="6">
    <location>
        <begin position="110"/>
        <end position="130"/>
    </location>
</feature>
<dbReference type="OrthoDB" id="9784202at2"/>
<keyword evidence="4 6" id="KW-1133">Transmembrane helix</keyword>
<dbReference type="STRING" id="768706.Desor_2454"/>
<evidence type="ECO:0000256" key="4">
    <source>
        <dbReference type="ARBA" id="ARBA00022989"/>
    </source>
</evidence>
<dbReference type="GO" id="GO:0006865">
    <property type="term" value="P:amino acid transport"/>
    <property type="evidence" value="ECO:0007669"/>
    <property type="project" value="InterPro"/>
</dbReference>
<dbReference type="HOGENOM" id="CLU_104651_0_0_9"/>
<evidence type="ECO:0000256" key="1">
    <source>
        <dbReference type="ARBA" id="ARBA00004651"/>
    </source>
</evidence>